<dbReference type="Gene3D" id="2.130.10.10">
    <property type="entry name" value="YVTN repeat-like/Quinoprotein amine dehydrogenase"/>
    <property type="match status" value="4"/>
</dbReference>
<dbReference type="InterPro" id="IPR011047">
    <property type="entry name" value="Quinoprotein_ADH-like_sf"/>
</dbReference>
<comment type="subcellular location">
    <subcellularLocation>
        <location evidence="1">Cytoplasm</location>
    </subcellularLocation>
</comment>
<comment type="similarity">
    <text evidence="6">Belongs to the WD repeat WDR6 family.</text>
</comment>
<evidence type="ECO:0000256" key="4">
    <source>
        <dbReference type="ARBA" id="ARBA00022694"/>
    </source>
</evidence>
<keyword evidence="4" id="KW-0819">tRNA processing</keyword>
<evidence type="ECO:0000256" key="2">
    <source>
        <dbReference type="ARBA" id="ARBA00022490"/>
    </source>
</evidence>
<evidence type="ECO:0000256" key="1">
    <source>
        <dbReference type="ARBA" id="ARBA00004496"/>
    </source>
</evidence>
<evidence type="ECO:0000256" key="7">
    <source>
        <dbReference type="PROSITE-ProRule" id="PRU00221"/>
    </source>
</evidence>
<proteinExistence type="inferred from homology"/>
<evidence type="ECO:0000256" key="5">
    <source>
        <dbReference type="ARBA" id="ARBA00022737"/>
    </source>
</evidence>
<dbReference type="SUPFAM" id="SSF50978">
    <property type="entry name" value="WD40 repeat-like"/>
    <property type="match status" value="1"/>
</dbReference>
<reference evidence="8 9" key="1">
    <citation type="submission" date="2017-10" db="EMBL/GenBank/DDBJ databases">
        <title>Comparative genomics in systemic dimorphic fungi from Ajellomycetaceae.</title>
        <authorList>
            <person name="Munoz J.F."/>
            <person name="Mcewen J.G."/>
            <person name="Clay O.K."/>
            <person name="Cuomo C.A."/>
        </authorList>
    </citation>
    <scope>NUCLEOTIDE SEQUENCE [LARGE SCALE GENOMIC DNA]</scope>
    <source>
        <strain evidence="8 9">UAMH130</strain>
    </source>
</reference>
<sequence length="1247" mass="137135">MPPDSTVRISSEAEYYTYDPLVVVVTGYSLESPLRDIDVHLDSCLPVTATRVVDSAEGRLILSGYGPYLQLIDEASGTLLDRIQIFERNSVHGIQTANLTSTKSAVNVVSFLIWGGQSFRLLRLEVGQDGSGSLSPSSPECAAPDWILDANFYRLENNDPKASIPNRACLITAHNVLFGLELEDDFVTYQADLRLHQIGTGLKSVLYSADVTWLSPEQILVAAGTVFGEIVVWSCLLPAESGSVLSGDSSVLIHHIFTGHEGSIFGVDISPEIQWQNDNQARRLLASCSDDRTIRIWDISDCSLPVSTEANARASPRPATRSTGFGNIFRDDLDMDPEACIAKAWGHASRIWSARFADTAISGETAFLKLLSFGEDATCQVWGLKLQRNSPVTENPYKNAILQNMSTHAYHTGKNIWSMGVHRSSDRTTIYTGGADGSVHSFSIDTNEASFKHGTRVETYDIYDLSLRVPSSLASMAGAVRRQKSDDKLNRYAFISETGIIGLSSHGKINIAHISDMTSMEPQQVEQEDIPAITWENIAVLDSPGSQFSIAGHPELGIGLIGDVKGTLWWYRNDTRELLILTQLDKKITGIFFASSETKYYEQKGHITSLTFVTTSMGTPSTNLFFIRDKNSPEDFTKIPLDLPPTFLTTSAVFLKHRSCLILGAKTGHLSVFDLENGRDAHPVAPALTVFNLHARDTITSITLLHQHCPRDDQILTTGRDGYYCIHSLARSGDGNSPWTLQTIHKMAPPFGPYIEGGYFDKATNDLILFGFKSTEFIVWNESTQTERATIECGGAHRIWAYNPYHATGASEAFAWTKASTFNLFRKTSVLHRAVTIGAHGREIKVAAISEVPFEEGGNKRRIIATGGEDTMIRISLLDDAVSTRSRGSLRCLRNLKKHNAGIQHLQWSPCGKVLFSSAGAEEFYVWRFRSIPGFGMGAICEGECPKTAEDSDLRITSFDVLKVFTQEDIEDSFLICLAYSNSTVKIFHYVSAPAGGSFRLLSKGRYTTNCLTQIQFSKSGPGLSFITASTDGHVATWDISESLSDMYSLADDIPKQLQGSKTPTDPRRISWQHRHSIHQSSIKSMEISSLSDGEYLIVAGGDDNAISISRFRIGTPAKSDSTENSFVTISLPQAHASAVTAISILEKHTRLETADSHDYQVFGFLIASSGNDQRLKLWSVQLDSTKPGKDGISVSLLQDVYTAVADMASMGSFGRHIDRSDDDERRKLRDGLVLCGVGVDMWSLRS</sequence>
<comment type="caution">
    <text evidence="8">The sequence shown here is derived from an EMBL/GenBank/DDBJ whole genome shotgun (WGS) entry which is preliminary data.</text>
</comment>
<dbReference type="PROSITE" id="PS00678">
    <property type="entry name" value="WD_REPEATS_1"/>
    <property type="match status" value="1"/>
</dbReference>
<evidence type="ECO:0000313" key="9">
    <source>
        <dbReference type="Proteomes" id="UP000224080"/>
    </source>
</evidence>
<dbReference type="InterPro" id="IPR015943">
    <property type="entry name" value="WD40/YVTN_repeat-like_dom_sf"/>
</dbReference>
<keyword evidence="2" id="KW-0963">Cytoplasm</keyword>
<dbReference type="InterPro" id="IPR051973">
    <property type="entry name" value="tRNA_Anticodon_Mtase-Reg"/>
</dbReference>
<dbReference type="STRING" id="2060905.A0A2B7WHI6"/>
<dbReference type="PANTHER" id="PTHR14344:SF3">
    <property type="entry name" value="WD REPEAT-CONTAINING PROTEIN 6"/>
    <property type="match status" value="1"/>
</dbReference>
<accession>A0A2B7WHI6</accession>
<dbReference type="EMBL" id="PDNC01000197">
    <property type="protein sequence ID" value="PGG95981.1"/>
    <property type="molecule type" value="Genomic_DNA"/>
</dbReference>
<dbReference type="InterPro" id="IPR019775">
    <property type="entry name" value="WD40_repeat_CS"/>
</dbReference>
<dbReference type="Proteomes" id="UP000224080">
    <property type="component" value="Unassembled WGS sequence"/>
</dbReference>
<dbReference type="GO" id="GO:0030488">
    <property type="term" value="P:tRNA methylation"/>
    <property type="evidence" value="ECO:0007669"/>
    <property type="project" value="TreeGrafter"/>
</dbReference>
<dbReference type="SUPFAM" id="SSF50998">
    <property type="entry name" value="Quinoprotein alcohol dehydrogenase-like"/>
    <property type="match status" value="1"/>
</dbReference>
<dbReference type="InterPro" id="IPR001680">
    <property type="entry name" value="WD40_rpt"/>
</dbReference>
<dbReference type="GO" id="GO:0005737">
    <property type="term" value="C:cytoplasm"/>
    <property type="evidence" value="ECO:0007669"/>
    <property type="project" value="UniProtKB-SubCell"/>
</dbReference>
<name>A0A2B7WHI6_9EURO</name>
<keyword evidence="5" id="KW-0677">Repeat</keyword>
<gene>
    <name evidence="8" type="ORF">GX51_08047</name>
</gene>
<organism evidence="8 9">
    <name type="scientific">Blastomyces parvus</name>
    <dbReference type="NCBI Taxonomy" id="2060905"/>
    <lineage>
        <taxon>Eukaryota</taxon>
        <taxon>Fungi</taxon>
        <taxon>Dikarya</taxon>
        <taxon>Ascomycota</taxon>
        <taxon>Pezizomycotina</taxon>
        <taxon>Eurotiomycetes</taxon>
        <taxon>Eurotiomycetidae</taxon>
        <taxon>Onygenales</taxon>
        <taxon>Ajellomycetaceae</taxon>
        <taxon>Blastomyces</taxon>
    </lineage>
</organism>
<dbReference type="PROSITE" id="PS50294">
    <property type="entry name" value="WD_REPEATS_REGION"/>
    <property type="match status" value="1"/>
</dbReference>
<keyword evidence="3 7" id="KW-0853">WD repeat</keyword>
<dbReference type="OrthoDB" id="5594999at2759"/>
<evidence type="ECO:0000313" key="8">
    <source>
        <dbReference type="EMBL" id="PGG95981.1"/>
    </source>
</evidence>
<dbReference type="PANTHER" id="PTHR14344">
    <property type="entry name" value="WD REPEAT PROTEIN"/>
    <property type="match status" value="1"/>
</dbReference>
<evidence type="ECO:0000256" key="3">
    <source>
        <dbReference type="ARBA" id="ARBA00022574"/>
    </source>
</evidence>
<dbReference type="InterPro" id="IPR036322">
    <property type="entry name" value="WD40_repeat_dom_sf"/>
</dbReference>
<dbReference type="SMART" id="SM00320">
    <property type="entry name" value="WD40"/>
    <property type="match status" value="7"/>
</dbReference>
<protein>
    <submittedName>
        <fullName evidence="8">Uncharacterized protein</fullName>
    </submittedName>
</protein>
<dbReference type="PROSITE" id="PS50082">
    <property type="entry name" value="WD_REPEATS_2"/>
    <property type="match status" value="1"/>
</dbReference>
<feature type="repeat" description="WD" evidence="7">
    <location>
        <begin position="257"/>
        <end position="300"/>
    </location>
</feature>
<keyword evidence="9" id="KW-1185">Reference proteome</keyword>
<evidence type="ECO:0000256" key="6">
    <source>
        <dbReference type="ARBA" id="ARBA00038255"/>
    </source>
</evidence>
<dbReference type="Pfam" id="PF00400">
    <property type="entry name" value="WD40"/>
    <property type="match status" value="2"/>
</dbReference>
<dbReference type="AlphaFoldDB" id="A0A2B7WHI6"/>